<dbReference type="PROSITE" id="PS00409">
    <property type="entry name" value="PROKAR_NTER_METHYL"/>
    <property type="match status" value="1"/>
</dbReference>
<accession>A0A0J8GZ85</accession>
<sequence length="144" mass="14932">MKKAQGFTLIELIIVIVILGILAVTAAPKFIDIQDDAHKSVASSIQGSVYSISNMVHAKSLIAGNNTSASANVSVNGSNVAIEYGYPARQSIEGLMELPAGWTDTSSGTTYTATRTGTTNCTVVYTETTDADVPPTVVATTTGC</sequence>
<dbReference type="STRING" id="1513271.XM47_06155"/>
<keyword evidence="1" id="KW-1133">Transmembrane helix</keyword>
<evidence type="ECO:0008006" key="4">
    <source>
        <dbReference type="Google" id="ProtNLM"/>
    </source>
</evidence>
<dbReference type="AlphaFoldDB" id="A0A0J8GZ85"/>
<dbReference type="SUPFAM" id="SSF54523">
    <property type="entry name" value="Pili subunits"/>
    <property type="match status" value="1"/>
</dbReference>
<comment type="caution">
    <text evidence="2">The sequence shown here is derived from an EMBL/GenBank/DDBJ whole genome shotgun (WGS) entry which is preliminary data.</text>
</comment>
<dbReference type="EMBL" id="LAZL01000007">
    <property type="protein sequence ID" value="KMT66028.1"/>
    <property type="molecule type" value="Genomic_DNA"/>
</dbReference>
<dbReference type="InterPro" id="IPR012902">
    <property type="entry name" value="N_methyl_site"/>
</dbReference>
<dbReference type="NCBIfam" id="TIGR02532">
    <property type="entry name" value="IV_pilin_GFxxxE"/>
    <property type="match status" value="1"/>
</dbReference>
<dbReference type="PATRIC" id="fig|1513271.3.peg.1261"/>
<proteinExistence type="predicted"/>
<keyword evidence="1" id="KW-0472">Membrane</keyword>
<evidence type="ECO:0000313" key="2">
    <source>
        <dbReference type="EMBL" id="KMT66028.1"/>
    </source>
</evidence>
<name>A0A0J8GZ85_9ALTE</name>
<dbReference type="Proteomes" id="UP000037600">
    <property type="component" value="Unassembled WGS sequence"/>
</dbReference>
<dbReference type="RefSeq" id="WP_048690785.1">
    <property type="nucleotide sequence ID" value="NZ_KQ130485.1"/>
</dbReference>
<reference evidence="2 3" key="1">
    <citation type="submission" date="2015-04" db="EMBL/GenBank/DDBJ databases">
        <title>Draft Genome Sequence of the Novel Agar-Digesting Marine Bacterium Q1.</title>
        <authorList>
            <person name="Li Y."/>
            <person name="Li D."/>
            <person name="Chen G."/>
            <person name="Du Z."/>
        </authorList>
    </citation>
    <scope>NUCLEOTIDE SEQUENCE [LARGE SCALE GENOMIC DNA]</scope>
    <source>
        <strain evidence="2 3">Q1</strain>
    </source>
</reference>
<feature type="transmembrane region" description="Helical" evidence="1">
    <location>
        <begin position="12"/>
        <end position="31"/>
    </location>
</feature>
<dbReference type="Pfam" id="PF07963">
    <property type="entry name" value="N_methyl"/>
    <property type="match status" value="1"/>
</dbReference>
<evidence type="ECO:0000313" key="3">
    <source>
        <dbReference type="Proteomes" id="UP000037600"/>
    </source>
</evidence>
<dbReference type="InterPro" id="IPR045584">
    <property type="entry name" value="Pilin-like"/>
</dbReference>
<evidence type="ECO:0000256" key="1">
    <source>
        <dbReference type="SAM" id="Phobius"/>
    </source>
</evidence>
<keyword evidence="3" id="KW-1185">Reference proteome</keyword>
<protein>
    <recommendedName>
        <fullName evidence="4">MSHA biogenesis protein MshA</fullName>
    </recommendedName>
</protein>
<keyword evidence="1" id="KW-0812">Transmembrane</keyword>
<dbReference type="OrthoDB" id="6227380at2"/>
<organism evidence="2 3">
    <name type="scientific">Catenovulum maritimum</name>
    <dbReference type="NCBI Taxonomy" id="1513271"/>
    <lineage>
        <taxon>Bacteria</taxon>
        <taxon>Pseudomonadati</taxon>
        <taxon>Pseudomonadota</taxon>
        <taxon>Gammaproteobacteria</taxon>
        <taxon>Alteromonadales</taxon>
        <taxon>Alteromonadaceae</taxon>
        <taxon>Catenovulum</taxon>
    </lineage>
</organism>
<dbReference type="Gene3D" id="3.30.700.10">
    <property type="entry name" value="Glycoprotein, Type 4 Pilin"/>
    <property type="match status" value="1"/>
</dbReference>
<gene>
    <name evidence="2" type="ORF">XM47_06155</name>
</gene>